<dbReference type="RefSeq" id="WP_012162903.1">
    <property type="nucleotide sequence ID" value="NC_009925.1"/>
</dbReference>
<dbReference type="Gene3D" id="1.20.1600.10">
    <property type="entry name" value="Outer membrane efflux proteins (OEP)"/>
    <property type="match status" value="2"/>
</dbReference>
<accession>B0C446</accession>
<dbReference type="GO" id="GO:0015288">
    <property type="term" value="F:porin activity"/>
    <property type="evidence" value="ECO:0007669"/>
    <property type="project" value="TreeGrafter"/>
</dbReference>
<dbReference type="GO" id="GO:1990281">
    <property type="term" value="C:efflux pump complex"/>
    <property type="evidence" value="ECO:0007669"/>
    <property type="project" value="TreeGrafter"/>
</dbReference>
<name>B0C446_ACAM1</name>
<dbReference type="Proteomes" id="UP000000268">
    <property type="component" value="Chromosome"/>
</dbReference>
<keyword evidence="6" id="KW-0472">Membrane</keyword>
<keyword evidence="5" id="KW-0812">Transmembrane</keyword>
<evidence type="ECO:0000256" key="1">
    <source>
        <dbReference type="ARBA" id="ARBA00004442"/>
    </source>
</evidence>
<evidence type="ECO:0000256" key="6">
    <source>
        <dbReference type="ARBA" id="ARBA00023136"/>
    </source>
</evidence>
<evidence type="ECO:0000313" key="8">
    <source>
        <dbReference type="EMBL" id="ABW27437.1"/>
    </source>
</evidence>
<keyword evidence="3" id="KW-0813">Transport</keyword>
<evidence type="ECO:0000256" key="7">
    <source>
        <dbReference type="ARBA" id="ARBA00023237"/>
    </source>
</evidence>
<dbReference type="eggNOG" id="COG1538">
    <property type="taxonomic scope" value="Bacteria"/>
</dbReference>
<dbReference type="EMBL" id="CP000828">
    <property type="protein sequence ID" value="ABW27437.1"/>
    <property type="molecule type" value="Genomic_DNA"/>
</dbReference>
<dbReference type="InterPro" id="IPR003423">
    <property type="entry name" value="OMP_efflux"/>
</dbReference>
<evidence type="ECO:0000256" key="5">
    <source>
        <dbReference type="ARBA" id="ARBA00022692"/>
    </source>
</evidence>
<gene>
    <name evidence="8" type="ordered locus">AM1_2429</name>
</gene>
<proteinExistence type="inferred from homology"/>
<organism evidence="8 9">
    <name type="scientific">Acaryochloris marina (strain MBIC 11017)</name>
    <dbReference type="NCBI Taxonomy" id="329726"/>
    <lineage>
        <taxon>Bacteria</taxon>
        <taxon>Bacillati</taxon>
        <taxon>Cyanobacteriota</taxon>
        <taxon>Cyanophyceae</taxon>
        <taxon>Acaryochloridales</taxon>
        <taxon>Acaryochloridaceae</taxon>
        <taxon>Acaryochloris</taxon>
    </lineage>
</organism>
<evidence type="ECO:0000313" key="9">
    <source>
        <dbReference type="Proteomes" id="UP000000268"/>
    </source>
</evidence>
<keyword evidence="4" id="KW-1134">Transmembrane beta strand</keyword>
<dbReference type="HOGENOM" id="CLU_012817_7_2_3"/>
<comment type="similarity">
    <text evidence="2">Belongs to the outer membrane factor (OMF) (TC 1.B.17) family.</text>
</comment>
<dbReference type="InterPro" id="IPR051906">
    <property type="entry name" value="TolC-like"/>
</dbReference>
<dbReference type="KEGG" id="amr:AM1_2429"/>
<reference evidence="8 9" key="1">
    <citation type="journal article" date="2008" name="Proc. Natl. Acad. Sci. U.S.A.">
        <title>Niche adaptation and genome expansion in the chlorophyll d-producing cyanobacterium Acaryochloris marina.</title>
        <authorList>
            <person name="Swingley W.D."/>
            <person name="Chen M."/>
            <person name="Cheung P.C."/>
            <person name="Conrad A.L."/>
            <person name="Dejesa L.C."/>
            <person name="Hao J."/>
            <person name="Honchak B.M."/>
            <person name="Karbach L.E."/>
            <person name="Kurdoglu A."/>
            <person name="Lahiri S."/>
            <person name="Mastrian S.D."/>
            <person name="Miyashita H."/>
            <person name="Page L."/>
            <person name="Ramakrishna P."/>
            <person name="Satoh S."/>
            <person name="Sattley W.M."/>
            <person name="Shimada Y."/>
            <person name="Taylor H.L."/>
            <person name="Tomo T."/>
            <person name="Tsuchiya T."/>
            <person name="Wang Z.T."/>
            <person name="Raymond J."/>
            <person name="Mimuro M."/>
            <person name="Blankenship R.E."/>
            <person name="Touchman J.W."/>
        </authorList>
    </citation>
    <scope>NUCLEOTIDE SEQUENCE [LARGE SCALE GENOMIC DNA]</scope>
    <source>
        <strain evidence="9">MBIC 11017</strain>
    </source>
</reference>
<dbReference type="GO" id="GO:0015562">
    <property type="term" value="F:efflux transmembrane transporter activity"/>
    <property type="evidence" value="ECO:0007669"/>
    <property type="project" value="InterPro"/>
</dbReference>
<dbReference type="PANTHER" id="PTHR30026:SF21">
    <property type="entry name" value="SLR1270 PROTEIN"/>
    <property type="match status" value="1"/>
</dbReference>
<dbReference type="STRING" id="329726.AM1_2429"/>
<dbReference type="AlphaFoldDB" id="B0C446"/>
<dbReference type="OrthoDB" id="501974at2"/>
<sequence length="564" mass="61217">MVIRLYLAAGLGIALIGLGIQPSLGQAPEATVPESKLNRDSSLLSVPTQASDVEIKLDQPLTLQQAYELALRNNLTLQVTELQLQQNQSFLSQAKAANWPTLSVQSALTRTDSANFLLNQTPIQVDAAAQLQAQQRTLLSLQTQQFQSQQELSIDIQQLQLRLQQDQNQSQQQIFDQQIQQLQLRANTSATPFAITNVTPLQPIAAVPISQGNTGGISNRIQGTVSATYNIYTSGFRSGQIEAAKAQVKISELELKRQLEQLRLDVANDYYNLQQSSALITVSKDAVRNAEASLEVARVREQAGIGTKFDVLQAEVQLADTIQNATQADNLQKIAQRQLAQRLNVKETVNLSAADQVNIAGGWLLNLEDSIVLALQNRVELAQLLSQRRLAQQQRRVALAANKPQLQAFASAEVVDELDDNVSGAFGYAVGLQVSINFFDGGAAKSRAAQQEENIAIAETQFADTKNDLRFEVEQAYADLQSNLRNINTAQSSVQLAEESLALARLRSSAGIGTQLDVTSAENSLTQAKGNLVSAILNYNRALIALQRATSFAQPVSGVTPLGG</sequence>
<evidence type="ECO:0000256" key="2">
    <source>
        <dbReference type="ARBA" id="ARBA00007613"/>
    </source>
</evidence>
<keyword evidence="9" id="KW-1185">Reference proteome</keyword>
<dbReference type="SUPFAM" id="SSF56954">
    <property type="entry name" value="Outer membrane efflux proteins (OEP)"/>
    <property type="match status" value="2"/>
</dbReference>
<comment type="subcellular location">
    <subcellularLocation>
        <location evidence="1">Cell outer membrane</location>
    </subcellularLocation>
</comment>
<dbReference type="GO" id="GO:0009279">
    <property type="term" value="C:cell outer membrane"/>
    <property type="evidence" value="ECO:0007669"/>
    <property type="project" value="UniProtKB-SubCell"/>
</dbReference>
<evidence type="ECO:0000256" key="3">
    <source>
        <dbReference type="ARBA" id="ARBA00022448"/>
    </source>
</evidence>
<dbReference type="Pfam" id="PF02321">
    <property type="entry name" value="OEP"/>
    <property type="match status" value="2"/>
</dbReference>
<evidence type="ECO:0000256" key="4">
    <source>
        <dbReference type="ARBA" id="ARBA00022452"/>
    </source>
</evidence>
<dbReference type="PANTHER" id="PTHR30026">
    <property type="entry name" value="OUTER MEMBRANE PROTEIN TOLC"/>
    <property type="match status" value="1"/>
</dbReference>
<protein>
    <submittedName>
        <fullName evidence="8">Outer membrane efflux protein</fullName>
    </submittedName>
</protein>
<keyword evidence="7" id="KW-0998">Cell outer membrane</keyword>